<feature type="compositionally biased region" description="Polar residues" evidence="1">
    <location>
        <begin position="1"/>
        <end position="11"/>
    </location>
</feature>
<dbReference type="OrthoDB" id="427518at2759"/>
<feature type="region of interest" description="Disordered" evidence="1">
    <location>
        <begin position="1"/>
        <end position="46"/>
    </location>
</feature>
<evidence type="ECO:0000313" key="3">
    <source>
        <dbReference type="EMBL" id="KKA22514.1"/>
    </source>
</evidence>
<keyword evidence="4" id="KW-1185">Reference proteome</keyword>
<dbReference type="PANTHER" id="PTHR48182:SF3">
    <property type="entry name" value="DUF676 DOMAIN-CONTAINING PROTEIN"/>
    <property type="match status" value="1"/>
</dbReference>
<dbReference type="InterPro" id="IPR052374">
    <property type="entry name" value="SERAC1"/>
</dbReference>
<dbReference type="AlphaFoldDB" id="A0A0F4YWA6"/>
<comment type="caution">
    <text evidence="3">The sequence shown here is derived from an EMBL/GenBank/DDBJ whole genome shotgun (WGS) entry which is preliminary data.</text>
</comment>
<feature type="domain" description="NB-ARC" evidence="2">
    <location>
        <begin position="460"/>
        <end position="597"/>
    </location>
</feature>
<dbReference type="InterPro" id="IPR002182">
    <property type="entry name" value="NB-ARC"/>
</dbReference>
<dbReference type="STRING" id="1408163.A0A0F4YWA6"/>
<protein>
    <recommendedName>
        <fullName evidence="2">NB-ARC domain-containing protein</fullName>
    </recommendedName>
</protein>
<dbReference type="GO" id="GO:0043531">
    <property type="term" value="F:ADP binding"/>
    <property type="evidence" value="ECO:0007669"/>
    <property type="project" value="InterPro"/>
</dbReference>
<accession>A0A0F4YWA6</accession>
<dbReference type="InterPro" id="IPR027417">
    <property type="entry name" value="P-loop_NTPase"/>
</dbReference>
<evidence type="ECO:0000313" key="4">
    <source>
        <dbReference type="Proteomes" id="UP000053958"/>
    </source>
</evidence>
<dbReference type="Proteomes" id="UP000053958">
    <property type="component" value="Unassembled WGS sequence"/>
</dbReference>
<dbReference type="EMBL" id="LASV01000139">
    <property type="protein sequence ID" value="KKA22514.1"/>
    <property type="molecule type" value="Genomic_DNA"/>
</dbReference>
<dbReference type="Gene3D" id="3.40.50.1820">
    <property type="entry name" value="alpha/beta hydrolase"/>
    <property type="match status" value="1"/>
</dbReference>
<dbReference type="GeneID" id="25315806"/>
<name>A0A0F4YWA6_RASE3</name>
<evidence type="ECO:0000259" key="2">
    <source>
        <dbReference type="Pfam" id="PF00931"/>
    </source>
</evidence>
<sequence>MPLAKSSTRNYSPDAKSGPEGRGRSINQANSRDFDRYLPGTDSSSKTGRHWPALLLPALLTASGVEAERAGIGRLLVPNFSQRSSDLHPFSSVSVMLNANSNSNHDTESSVEYVLLCALPELSLICSSIVAVHGLGAHPNDYLVQEARHWRRSSQVLNWLSEPSMLPAVVPRARITRYGYDSRWFGEEAVKTKASDISRPDRFERGNRHFIPLQDSAKIKSPGRITSQHRPLILIAHSFGGLVVLKTLVDAWTERHRWPGIYDATVGLVFLGVPFRGTHDSLPQGEIIRRVYELFTESQVHGDNLSILKAGGESLIDLVDLYLRIARQTAMPRVACFYEQKATPVGAIFGKSVVKEIPPVILVSESSGCLDLNASSDKCPLHRTHFDINKFGAPDEQGFRVLRSVIREMAKRRPGSVSSQTQWTYQGDQSQLIMSKAPFPGEGYFEVPRIAVGRSFGRRKLVQELHDLLQPGDDRPSVVVLQALGGQGKTQLALEYCQQWRKAFRGIFWVDASSESTAQQAFESIALKLRHPAKPVLDDISTKIQFVLNTIQSWKERWLIVYDNYHEPDSFRNVKDFMPMNGRGSIIVTSRHTGAERLGKPIHVPSMIDDGGVELLLRDLPADEIEKNETEAHNIVQ</sequence>
<evidence type="ECO:0000256" key="1">
    <source>
        <dbReference type="SAM" id="MobiDB-lite"/>
    </source>
</evidence>
<organism evidence="3 4">
    <name type="scientific">Rasamsonia emersonii (strain ATCC 16479 / CBS 393.64 / IMI 116815)</name>
    <dbReference type="NCBI Taxonomy" id="1408163"/>
    <lineage>
        <taxon>Eukaryota</taxon>
        <taxon>Fungi</taxon>
        <taxon>Dikarya</taxon>
        <taxon>Ascomycota</taxon>
        <taxon>Pezizomycotina</taxon>
        <taxon>Eurotiomycetes</taxon>
        <taxon>Eurotiomycetidae</taxon>
        <taxon>Eurotiales</taxon>
        <taxon>Trichocomaceae</taxon>
        <taxon>Rasamsonia</taxon>
    </lineage>
</organism>
<dbReference type="InterPro" id="IPR029058">
    <property type="entry name" value="AB_hydrolase_fold"/>
</dbReference>
<dbReference type="SUPFAM" id="SSF53474">
    <property type="entry name" value="alpha/beta-Hydrolases"/>
    <property type="match status" value="1"/>
</dbReference>
<dbReference type="RefSeq" id="XP_013329126.1">
    <property type="nucleotide sequence ID" value="XM_013473672.1"/>
</dbReference>
<reference evidence="3 4" key="1">
    <citation type="submission" date="2015-04" db="EMBL/GenBank/DDBJ databases">
        <authorList>
            <person name="Heijne W.H."/>
            <person name="Fedorova N.D."/>
            <person name="Nierman W.C."/>
            <person name="Vollebregt A.W."/>
            <person name="Zhao Z."/>
            <person name="Wu L."/>
            <person name="Kumar M."/>
            <person name="Stam H."/>
            <person name="van den Berg M.A."/>
            <person name="Pel H.J."/>
        </authorList>
    </citation>
    <scope>NUCLEOTIDE SEQUENCE [LARGE SCALE GENOMIC DNA]</scope>
    <source>
        <strain evidence="3 4">CBS 393.64</strain>
    </source>
</reference>
<dbReference type="Gene3D" id="3.40.50.300">
    <property type="entry name" value="P-loop containing nucleotide triphosphate hydrolases"/>
    <property type="match status" value="1"/>
</dbReference>
<gene>
    <name evidence="3" type="ORF">T310_3457</name>
</gene>
<proteinExistence type="predicted"/>
<dbReference type="Pfam" id="PF00931">
    <property type="entry name" value="NB-ARC"/>
    <property type="match status" value="1"/>
</dbReference>
<dbReference type="PANTHER" id="PTHR48182">
    <property type="entry name" value="PROTEIN SERAC1"/>
    <property type="match status" value="1"/>
</dbReference>
<dbReference type="SUPFAM" id="SSF52540">
    <property type="entry name" value="P-loop containing nucleoside triphosphate hydrolases"/>
    <property type="match status" value="1"/>
</dbReference>